<organism evidence="1 2">
    <name type="scientific">Streptomyces canarius</name>
    <dbReference type="NCBI Taxonomy" id="285453"/>
    <lineage>
        <taxon>Bacteria</taxon>
        <taxon>Bacillati</taxon>
        <taxon>Actinomycetota</taxon>
        <taxon>Actinomycetes</taxon>
        <taxon>Kitasatosporales</taxon>
        <taxon>Streptomycetaceae</taxon>
        <taxon>Streptomyces</taxon>
    </lineage>
</organism>
<keyword evidence="2" id="KW-1185">Reference proteome</keyword>
<evidence type="ECO:0000313" key="2">
    <source>
        <dbReference type="Proteomes" id="UP000653644"/>
    </source>
</evidence>
<name>A0ABQ3DCQ9_9ACTN</name>
<reference evidence="2" key="1">
    <citation type="journal article" date="2019" name="Int. J. Syst. Evol. Microbiol.">
        <title>The Global Catalogue of Microorganisms (GCM) 10K type strain sequencing project: providing services to taxonomists for standard genome sequencing and annotation.</title>
        <authorList>
            <consortium name="The Broad Institute Genomics Platform"/>
            <consortium name="The Broad Institute Genome Sequencing Center for Infectious Disease"/>
            <person name="Wu L."/>
            <person name="Ma J."/>
        </authorList>
    </citation>
    <scope>NUCLEOTIDE SEQUENCE [LARGE SCALE GENOMIC DNA]</scope>
    <source>
        <strain evidence="2">JCM 4733</strain>
    </source>
</reference>
<dbReference type="EMBL" id="BMVN01000044">
    <property type="protein sequence ID" value="GHA61338.1"/>
    <property type="molecule type" value="Genomic_DNA"/>
</dbReference>
<gene>
    <name evidence="1" type="ORF">GCM10010345_76860</name>
</gene>
<protein>
    <recommendedName>
        <fullName evidence="3">Ferredoxin</fullName>
    </recommendedName>
</protein>
<proteinExistence type="predicted"/>
<dbReference type="Gene3D" id="3.30.70.20">
    <property type="match status" value="1"/>
</dbReference>
<dbReference type="SUPFAM" id="SSF54862">
    <property type="entry name" value="4Fe-4S ferredoxins"/>
    <property type="match status" value="1"/>
</dbReference>
<comment type="caution">
    <text evidence="1">The sequence shown here is derived from an EMBL/GenBank/DDBJ whole genome shotgun (WGS) entry which is preliminary data.</text>
</comment>
<dbReference type="Proteomes" id="UP000653644">
    <property type="component" value="Unassembled WGS sequence"/>
</dbReference>
<evidence type="ECO:0000313" key="1">
    <source>
        <dbReference type="EMBL" id="GHA61338.1"/>
    </source>
</evidence>
<evidence type="ECO:0008006" key="3">
    <source>
        <dbReference type="Google" id="ProtNLM"/>
    </source>
</evidence>
<accession>A0ABQ3DCQ9</accession>
<sequence>MSRRQISGEPGVLSVDHTLCSGTGHCVDRLPQLFTIEHGRAWLADAAALSTVDTQHLHEVEAGCPWFAITYQPRPPAPAEESSPATPGLE</sequence>